<comment type="subcellular location">
    <subcellularLocation>
        <location evidence="1 8 9">Nucleus</location>
    </subcellularLocation>
</comment>
<reference evidence="14" key="1">
    <citation type="submission" date="2020-07" db="EMBL/GenBank/DDBJ databases">
        <authorList>
            <person name="Lin J."/>
        </authorList>
    </citation>
    <scope>NUCLEOTIDE SEQUENCE</scope>
</reference>
<feature type="domain" description="Homeobox" evidence="13">
    <location>
        <begin position="93"/>
        <end position="148"/>
    </location>
</feature>
<dbReference type="SUPFAM" id="SSF46689">
    <property type="entry name" value="Homeodomain-like"/>
    <property type="match status" value="1"/>
</dbReference>
<dbReference type="CDD" id="cd00086">
    <property type="entry name" value="homeodomain"/>
    <property type="match status" value="1"/>
</dbReference>
<dbReference type="SMART" id="SM00389">
    <property type="entry name" value="HOX"/>
    <property type="match status" value="1"/>
</dbReference>
<dbReference type="GO" id="GO:0005634">
    <property type="term" value="C:nucleus"/>
    <property type="evidence" value="ECO:0007669"/>
    <property type="project" value="UniProtKB-SubCell"/>
</dbReference>
<evidence type="ECO:0000256" key="10">
    <source>
        <dbReference type="RuleBase" id="RU369038"/>
    </source>
</evidence>
<evidence type="ECO:0000256" key="11">
    <source>
        <dbReference type="SAM" id="Coils"/>
    </source>
</evidence>
<dbReference type="GO" id="GO:0045893">
    <property type="term" value="P:positive regulation of DNA-templated transcription"/>
    <property type="evidence" value="ECO:0007669"/>
    <property type="project" value="TreeGrafter"/>
</dbReference>
<dbReference type="PANTHER" id="PTHR24326">
    <property type="entry name" value="HOMEOBOX-LEUCINE ZIPPER PROTEIN"/>
    <property type="match status" value="1"/>
</dbReference>
<dbReference type="Pfam" id="PF02183">
    <property type="entry name" value="HALZ"/>
    <property type="match status" value="1"/>
</dbReference>
<organism evidence="14">
    <name type="scientific">Ananas comosus var. bracteatus</name>
    <name type="common">red pineapple</name>
    <dbReference type="NCBI Taxonomy" id="296719"/>
    <lineage>
        <taxon>Eukaryota</taxon>
        <taxon>Viridiplantae</taxon>
        <taxon>Streptophyta</taxon>
        <taxon>Embryophyta</taxon>
        <taxon>Tracheophyta</taxon>
        <taxon>Spermatophyta</taxon>
        <taxon>Magnoliopsida</taxon>
        <taxon>Liliopsida</taxon>
        <taxon>Poales</taxon>
        <taxon>Bromeliaceae</taxon>
        <taxon>Bromelioideae</taxon>
        <taxon>Ananas</taxon>
    </lineage>
</organism>
<evidence type="ECO:0000313" key="14">
    <source>
        <dbReference type="EMBL" id="CAD1845397.1"/>
    </source>
</evidence>
<comment type="function">
    <text evidence="10">Transcription factor.</text>
</comment>
<evidence type="ECO:0000256" key="3">
    <source>
        <dbReference type="ARBA" id="ARBA00023125"/>
    </source>
</evidence>
<sequence length="299" mass="33858">MGSPPLCESPRAASHGAFAAEAGGDDGEGDDDIQEFKYGDFAPARRSLRRGFRGLVLSGGILRIKSYDKFRRNPSKKKISDEDSDEFTHLPLKKRRLSDDQIEFLERSFEVENRLEPERKIELAKELGLEPKQVAIWFQNRRARWKIKQLEKDYDALKCSYDSLKVNYEGLCKEKEDLQAEVLSLAKKLGVENMFSLSAQSFEFEKTNKISQKSKKILVSAEGGGSDDQNLMVSKPEDLISSNSVVFNSCESPQHTESSHCMEKGNSVLSDPTVDSSNLQGYSCKYEIPFVDQDFLFWP</sequence>
<dbReference type="PANTHER" id="PTHR24326:SF606">
    <property type="entry name" value="HOMEOBOX-LEUCINE ZIPPER PROTEIN ATHB-54"/>
    <property type="match status" value="1"/>
</dbReference>
<dbReference type="InterPro" id="IPR001356">
    <property type="entry name" value="HD"/>
</dbReference>
<protein>
    <recommendedName>
        <fullName evidence="10">Homeobox-leucine zipper protein</fullName>
    </recommendedName>
    <alternativeName>
        <fullName evidence="10">HD-ZIP protein</fullName>
    </alternativeName>
    <alternativeName>
        <fullName evidence="10">Homeodomain transcription factor</fullName>
    </alternativeName>
</protein>
<dbReference type="PRINTS" id="PR00031">
    <property type="entry name" value="HTHREPRESSR"/>
</dbReference>
<keyword evidence="3 8" id="KW-0238">DNA-binding</keyword>
<proteinExistence type="inferred from homology"/>
<evidence type="ECO:0000256" key="9">
    <source>
        <dbReference type="RuleBase" id="RU000682"/>
    </source>
</evidence>
<evidence type="ECO:0000256" key="12">
    <source>
        <dbReference type="SAM" id="MobiDB-lite"/>
    </source>
</evidence>
<keyword evidence="4 8" id="KW-0371">Homeobox</keyword>
<evidence type="ECO:0000256" key="4">
    <source>
        <dbReference type="ARBA" id="ARBA00023155"/>
    </source>
</evidence>
<feature type="coiled-coil region" evidence="11">
    <location>
        <begin position="140"/>
        <end position="188"/>
    </location>
</feature>
<dbReference type="FunFam" id="1.10.10.60:FF:000144">
    <property type="entry name" value="homeobox-leucine zipper protein ATHB-6-like"/>
    <property type="match status" value="1"/>
</dbReference>
<evidence type="ECO:0000256" key="8">
    <source>
        <dbReference type="PROSITE-ProRule" id="PRU00108"/>
    </source>
</evidence>
<gene>
    <name evidence="14" type="ORF">CB5_LOCUS28608</name>
</gene>
<dbReference type="InterPro" id="IPR045224">
    <property type="entry name" value="HDZip_class_I_plant"/>
</dbReference>
<dbReference type="GO" id="GO:0000976">
    <property type="term" value="F:transcription cis-regulatory region binding"/>
    <property type="evidence" value="ECO:0007669"/>
    <property type="project" value="UniProtKB-ARBA"/>
</dbReference>
<accession>A0A6V7QR63</accession>
<evidence type="ECO:0000256" key="1">
    <source>
        <dbReference type="ARBA" id="ARBA00004123"/>
    </source>
</evidence>
<dbReference type="Gene3D" id="1.10.10.60">
    <property type="entry name" value="Homeodomain-like"/>
    <property type="match status" value="1"/>
</dbReference>
<evidence type="ECO:0000256" key="2">
    <source>
        <dbReference type="ARBA" id="ARBA00023015"/>
    </source>
</evidence>
<dbReference type="InterPro" id="IPR000047">
    <property type="entry name" value="HTH_motif"/>
</dbReference>
<feature type="compositionally biased region" description="Acidic residues" evidence="12">
    <location>
        <begin position="23"/>
        <end position="33"/>
    </location>
</feature>
<feature type="compositionally biased region" description="Low complexity" evidence="12">
    <location>
        <begin position="12"/>
        <end position="22"/>
    </location>
</feature>
<dbReference type="EMBL" id="CAJEUB010000002">
    <property type="protein sequence ID" value="CAD1845397.1"/>
    <property type="molecule type" value="Genomic_DNA"/>
</dbReference>
<evidence type="ECO:0000256" key="7">
    <source>
        <dbReference type="ARBA" id="ARBA00025748"/>
    </source>
</evidence>
<dbReference type="AlphaFoldDB" id="A0A6V7QR63"/>
<dbReference type="PROSITE" id="PS50071">
    <property type="entry name" value="HOMEOBOX_2"/>
    <property type="match status" value="1"/>
</dbReference>
<evidence type="ECO:0000256" key="6">
    <source>
        <dbReference type="ARBA" id="ARBA00023242"/>
    </source>
</evidence>
<comment type="similarity">
    <text evidence="7 10">Belongs to the HD-ZIP homeobox family. Class I subfamily.</text>
</comment>
<keyword evidence="6 8" id="KW-0539">Nucleus</keyword>
<dbReference type="InterPro" id="IPR017970">
    <property type="entry name" value="Homeobox_CS"/>
</dbReference>
<feature type="DNA-binding region" description="Homeobox" evidence="8">
    <location>
        <begin position="95"/>
        <end position="149"/>
    </location>
</feature>
<keyword evidence="11" id="KW-0175">Coiled coil</keyword>
<evidence type="ECO:0000256" key="5">
    <source>
        <dbReference type="ARBA" id="ARBA00023163"/>
    </source>
</evidence>
<keyword evidence="2 10" id="KW-0805">Transcription regulation</keyword>
<keyword evidence="5 10" id="KW-0804">Transcription</keyword>
<dbReference type="Pfam" id="PF00046">
    <property type="entry name" value="Homeodomain"/>
    <property type="match status" value="1"/>
</dbReference>
<dbReference type="GO" id="GO:0000981">
    <property type="term" value="F:DNA-binding transcription factor activity, RNA polymerase II-specific"/>
    <property type="evidence" value="ECO:0007669"/>
    <property type="project" value="UniProtKB-UniRule"/>
</dbReference>
<dbReference type="InterPro" id="IPR003106">
    <property type="entry name" value="Leu_zip_homeo"/>
</dbReference>
<name>A0A6V7QR63_ANACO</name>
<evidence type="ECO:0000259" key="13">
    <source>
        <dbReference type="PROSITE" id="PS50071"/>
    </source>
</evidence>
<feature type="region of interest" description="Disordered" evidence="12">
    <location>
        <begin position="1"/>
        <end position="34"/>
    </location>
</feature>
<dbReference type="PROSITE" id="PS00027">
    <property type="entry name" value="HOMEOBOX_1"/>
    <property type="match status" value="1"/>
</dbReference>
<dbReference type="InterPro" id="IPR009057">
    <property type="entry name" value="Homeodomain-like_sf"/>
</dbReference>